<evidence type="ECO:0000256" key="8">
    <source>
        <dbReference type="ARBA" id="ARBA00093627"/>
    </source>
</evidence>
<dbReference type="GO" id="GO:0006397">
    <property type="term" value="P:mRNA processing"/>
    <property type="evidence" value="ECO:0007669"/>
    <property type="project" value="UniProtKB-KW"/>
</dbReference>
<evidence type="ECO:0000256" key="7">
    <source>
        <dbReference type="ARBA" id="ARBA00093374"/>
    </source>
</evidence>
<keyword evidence="4 9" id="KW-0694">RNA-binding</keyword>
<dbReference type="InterPro" id="IPR035979">
    <property type="entry name" value="RBD_domain_sf"/>
</dbReference>
<evidence type="ECO:0000313" key="12">
    <source>
        <dbReference type="EMBL" id="ODN83245.1"/>
    </source>
</evidence>
<evidence type="ECO:0000256" key="4">
    <source>
        <dbReference type="ARBA" id="ARBA00022884"/>
    </source>
</evidence>
<comment type="caution">
    <text evidence="12">The sequence shown here is derived from an EMBL/GenBank/DDBJ whole genome shotgun (WGS) entry which is preliminary data.</text>
</comment>
<dbReference type="SMART" id="SM00360">
    <property type="entry name" value="RRM"/>
    <property type="match status" value="4"/>
</dbReference>
<dbReference type="OrthoDB" id="360390at2759"/>
<dbReference type="AlphaFoldDB" id="A0A1E3I4D9"/>
<dbReference type="GeneID" id="30152729"/>
<dbReference type="EMBL" id="AWGJ01000002">
    <property type="protein sequence ID" value="ODN83245.1"/>
    <property type="molecule type" value="Genomic_DNA"/>
</dbReference>
<feature type="domain" description="RRM" evidence="11">
    <location>
        <begin position="694"/>
        <end position="769"/>
    </location>
</feature>
<comment type="subcellular location">
    <subcellularLocation>
        <location evidence="1">Nucleus</location>
    </subcellularLocation>
</comment>
<comment type="function">
    <text evidence="7">Functions as a recycling factor of the spliceosome, a machinery that forms on each precursor-messenger RNA (pre-mRNA) and catalyzes the removal of introns. Chaperones the re-annealing of U4 and U6 snRNAs (small nuclear RNAs) released from previous rounds of splicing, an initial step in reforming the U4/U6-U5 tri-snRNP (small nuclear ribonucleoprotein) that can reassemble into another spliceosome complex; this step involves binding U6 and facilitating the unwinding of the U6 internal stem loop, followed by base-pairing of U6 to U4.</text>
</comment>
<dbReference type="GO" id="GO:0005688">
    <property type="term" value="C:U6 snRNP"/>
    <property type="evidence" value="ECO:0007669"/>
    <property type="project" value="UniProtKB-ARBA"/>
</dbReference>
<feature type="compositionally biased region" description="Basic and acidic residues" evidence="10">
    <location>
        <begin position="679"/>
        <end position="693"/>
    </location>
</feature>
<evidence type="ECO:0000256" key="3">
    <source>
        <dbReference type="ARBA" id="ARBA00022737"/>
    </source>
</evidence>
<keyword evidence="3" id="KW-0677">Repeat</keyword>
<dbReference type="SUPFAM" id="SSF48452">
    <property type="entry name" value="TPR-like"/>
    <property type="match status" value="1"/>
</dbReference>
<keyword evidence="6" id="KW-0539">Nucleus</keyword>
<dbReference type="Gene3D" id="3.30.70.330">
    <property type="match status" value="4"/>
</dbReference>
<evidence type="ECO:0000256" key="1">
    <source>
        <dbReference type="ARBA" id="ARBA00004123"/>
    </source>
</evidence>
<evidence type="ECO:0000256" key="5">
    <source>
        <dbReference type="ARBA" id="ARBA00023187"/>
    </source>
</evidence>
<evidence type="ECO:0000313" key="13">
    <source>
        <dbReference type="Proteomes" id="UP000094065"/>
    </source>
</evidence>
<proteinExistence type="predicted"/>
<protein>
    <recommendedName>
        <fullName evidence="8">U4/U6 snRNA-associated-splicing factor PRP24</fullName>
    </recommendedName>
</protein>
<evidence type="ECO:0000259" key="11">
    <source>
        <dbReference type="PROSITE" id="PS50102"/>
    </source>
</evidence>
<organism evidence="12 13">
    <name type="scientific">Cryptococcus amylolentus CBS 6039</name>
    <dbReference type="NCBI Taxonomy" id="1295533"/>
    <lineage>
        <taxon>Eukaryota</taxon>
        <taxon>Fungi</taxon>
        <taxon>Dikarya</taxon>
        <taxon>Basidiomycota</taxon>
        <taxon>Agaricomycotina</taxon>
        <taxon>Tremellomycetes</taxon>
        <taxon>Tremellales</taxon>
        <taxon>Cryptococcaceae</taxon>
        <taxon>Cryptococcus</taxon>
    </lineage>
</organism>
<dbReference type="PANTHER" id="PTHR24012">
    <property type="entry name" value="RNA BINDING PROTEIN"/>
    <property type="match status" value="1"/>
</dbReference>
<dbReference type="InterPro" id="IPR011990">
    <property type="entry name" value="TPR-like_helical_dom_sf"/>
</dbReference>
<feature type="compositionally biased region" description="Basic residues" evidence="10">
    <location>
        <begin position="348"/>
        <end position="357"/>
    </location>
</feature>
<evidence type="ECO:0000256" key="2">
    <source>
        <dbReference type="ARBA" id="ARBA00022664"/>
    </source>
</evidence>
<dbReference type="SUPFAM" id="SSF54928">
    <property type="entry name" value="RNA-binding domain, RBD"/>
    <property type="match status" value="3"/>
</dbReference>
<feature type="region of interest" description="Disordered" evidence="10">
    <location>
        <begin position="935"/>
        <end position="968"/>
    </location>
</feature>
<feature type="compositionally biased region" description="Basic and acidic residues" evidence="10">
    <location>
        <begin position="945"/>
        <end position="959"/>
    </location>
</feature>
<dbReference type="Pfam" id="PF00076">
    <property type="entry name" value="RRM_1"/>
    <property type="match status" value="3"/>
</dbReference>
<dbReference type="InterPro" id="IPR000504">
    <property type="entry name" value="RRM_dom"/>
</dbReference>
<feature type="compositionally biased region" description="Basic and acidic residues" evidence="10">
    <location>
        <begin position="1100"/>
        <end position="1110"/>
    </location>
</feature>
<dbReference type="Proteomes" id="UP000094065">
    <property type="component" value="Unassembled WGS sequence"/>
</dbReference>
<feature type="compositionally biased region" description="Basic and acidic residues" evidence="10">
    <location>
        <begin position="1118"/>
        <end position="1143"/>
    </location>
</feature>
<dbReference type="RefSeq" id="XP_018997245.1">
    <property type="nucleotide sequence ID" value="XM_019134818.1"/>
</dbReference>
<accession>A0A1E3I4D9</accession>
<gene>
    <name evidence="12" type="ORF">L202_01420</name>
</gene>
<feature type="region of interest" description="Disordered" evidence="10">
    <location>
        <begin position="1040"/>
        <end position="1143"/>
    </location>
</feature>
<keyword evidence="5" id="KW-0508">mRNA splicing</keyword>
<dbReference type="PROSITE" id="PS50102">
    <property type="entry name" value="RRM"/>
    <property type="match status" value="3"/>
</dbReference>
<dbReference type="GO" id="GO:0008380">
    <property type="term" value="P:RNA splicing"/>
    <property type="evidence" value="ECO:0007669"/>
    <property type="project" value="UniProtKB-KW"/>
</dbReference>
<feature type="domain" description="RRM" evidence="11">
    <location>
        <begin position="862"/>
        <end position="939"/>
    </location>
</feature>
<dbReference type="CDD" id="cd00590">
    <property type="entry name" value="RRM_SF"/>
    <property type="match status" value="1"/>
</dbReference>
<evidence type="ECO:0000256" key="10">
    <source>
        <dbReference type="SAM" id="MobiDB-lite"/>
    </source>
</evidence>
<sequence>MDVDQQQNNPLVKKLMETTAQLEEQPQSAALIRTQISLYHQLAMADEARQAYATLSSLIMLQEDEWVSYLDLSIELLGTPLNDAQGFCDVFEIFNAALGDYTSLPLILKQVKFVLSCYYAGHPPATPIEDIPSIQVGDEITGLLDEVSTRSMLQSAVAHSNALLSESQQIWDLWISWEMGLLEAAPAEQRSEQIQQVHQVYNDRLRIPHSTMQQTTSDYSSFCSTYCNQEYEKRLVQATEISQEAKRKWSGEKRFGKTREEFEFQLVSAGGDPSSEAPVYLEYVNWEANARAKPNAHGKAPNLDPILTAALFERAVVPYAILAAQTQSALNSVALQIEEAEAQDGEKKKKSKKGKGKKKDEPEEEDVKGILVEQKKMAEQAFRAYKDAEASIWARYAAWADDNQGPEQGLSVRLRAVRAVPQSGTAWADLLQDLERKNAELQDLDVYFERALAIGQLVIPADRTTDLVEVFLAKAAYDARLSTPTVSLNAAHPALASITSGLEAISHINKSGDPSLKLEKFILDWAETKGPQFLDQTLLILDKPIKSRASSYQYALLRAGVEIRRDDASAARDIFEDAIARTDLDWPEAVYEAFIQFEIVHGDPNTLLQTKKKIEKEQEKLARRRAKEAAAQVQYTAAVVQGAASGAAETVINDVVGAAEAGQEPVATAEAATAPAPESVEKKEEPLKRDRENTTVLVSGLSKGITTERIGNFFSGCGDVREISILSNEESMHDDALVEFKFADAIPRVLEKDQKKYEGSPVSVSMLWRSTLFVTNFPREMDDEGIRKLFGQYGRILETRWPSRKYADSRRFCYITMDSPTSAQETLVLQGYKIPGASTNFGLTVLISDPSAKTKRSDAANSTMFVGGLNNKSTENDVRGLFKEYGTIGHVKLGWDPVKKICKGFAFVEMSTEAEAKAALALHGTQHKGKYLKVEISDPNHANKKPKDRDDDKAAEKRSRSVRLHNLPENTQEGLLQQALEKIMPVKRLELFAKSGQALAELDSPADAGKLLMRTEDFIFGDRKIDITPPNQRSLPIKEAAAGESSTSAPAAPPGPSTMFAPRATRRALAKPRPTAVAAAKAVASSSAPTVSQGQSDFRAFVDEKNKQREANLQSSRESGEKRKLEEGDGKEGEESKKARTST</sequence>
<dbReference type="InterPro" id="IPR012677">
    <property type="entry name" value="Nucleotide-bd_a/b_plait_sf"/>
</dbReference>
<reference evidence="12 13" key="1">
    <citation type="submission" date="2016-06" db="EMBL/GenBank/DDBJ databases">
        <title>Evolution of pathogenesis and genome organization in the Tremellales.</title>
        <authorList>
            <person name="Cuomo C."/>
            <person name="Litvintseva A."/>
            <person name="Heitman J."/>
            <person name="Chen Y."/>
            <person name="Sun S."/>
            <person name="Springer D."/>
            <person name="Dromer F."/>
            <person name="Young S."/>
            <person name="Zeng Q."/>
            <person name="Chapman S."/>
            <person name="Gujja S."/>
            <person name="Saif S."/>
            <person name="Birren B."/>
        </authorList>
    </citation>
    <scope>NUCLEOTIDE SEQUENCE [LARGE SCALE GENOMIC DNA]</scope>
    <source>
        <strain evidence="12 13">CBS 6039</strain>
    </source>
</reference>
<dbReference type="GO" id="GO:0003723">
    <property type="term" value="F:RNA binding"/>
    <property type="evidence" value="ECO:0007669"/>
    <property type="project" value="UniProtKB-UniRule"/>
</dbReference>
<feature type="region of interest" description="Disordered" evidence="10">
    <location>
        <begin position="663"/>
        <end position="693"/>
    </location>
</feature>
<dbReference type="Gene3D" id="1.25.40.10">
    <property type="entry name" value="Tetratricopeptide repeat domain"/>
    <property type="match status" value="2"/>
</dbReference>
<dbReference type="STRING" id="1295533.A0A1E3I4D9"/>
<keyword evidence="13" id="KW-1185">Reference proteome</keyword>
<feature type="compositionally biased region" description="Low complexity" evidence="10">
    <location>
        <begin position="667"/>
        <end position="678"/>
    </location>
</feature>
<feature type="region of interest" description="Disordered" evidence="10">
    <location>
        <begin position="341"/>
        <end position="367"/>
    </location>
</feature>
<evidence type="ECO:0000256" key="6">
    <source>
        <dbReference type="ARBA" id="ARBA00023242"/>
    </source>
</evidence>
<keyword evidence="2" id="KW-0507">mRNA processing</keyword>
<evidence type="ECO:0000256" key="9">
    <source>
        <dbReference type="PROSITE-ProRule" id="PRU00176"/>
    </source>
</evidence>
<name>A0A1E3I4D9_9TREE</name>
<feature type="compositionally biased region" description="Low complexity" evidence="10">
    <location>
        <begin position="1071"/>
        <end position="1092"/>
    </location>
</feature>
<feature type="domain" description="RRM" evidence="11">
    <location>
        <begin position="770"/>
        <end position="850"/>
    </location>
</feature>
<dbReference type="FunFam" id="3.30.70.330:FF:000365">
    <property type="entry name" value="U4/U6 snRNA-associated-splicing factor PRP24"/>
    <property type="match status" value="1"/>
</dbReference>
<feature type="compositionally biased region" description="Low complexity" evidence="10">
    <location>
        <begin position="1040"/>
        <end position="1050"/>
    </location>
</feature>